<dbReference type="SUPFAM" id="SSF54427">
    <property type="entry name" value="NTF2-like"/>
    <property type="match status" value="1"/>
</dbReference>
<dbReference type="InterPro" id="IPR032710">
    <property type="entry name" value="NTF2-like_dom_sf"/>
</dbReference>
<name>A0A327Z5I3_9ACTN</name>
<reference evidence="2 3" key="1">
    <citation type="submission" date="2018-06" db="EMBL/GenBank/DDBJ databases">
        <title>Genomic Encyclopedia of Type Strains, Phase III (KMG-III): the genomes of soil and plant-associated and newly described type strains.</title>
        <authorList>
            <person name="Whitman W."/>
        </authorList>
    </citation>
    <scope>NUCLEOTIDE SEQUENCE [LARGE SCALE GENOMIC DNA]</scope>
    <source>
        <strain evidence="2 3">CGMCC 4.7090</strain>
    </source>
</reference>
<evidence type="ECO:0000313" key="2">
    <source>
        <dbReference type="EMBL" id="RAK31486.1"/>
    </source>
</evidence>
<organism evidence="2 3">
    <name type="scientific">Actinoplanes lutulentus</name>
    <dbReference type="NCBI Taxonomy" id="1287878"/>
    <lineage>
        <taxon>Bacteria</taxon>
        <taxon>Bacillati</taxon>
        <taxon>Actinomycetota</taxon>
        <taxon>Actinomycetes</taxon>
        <taxon>Micromonosporales</taxon>
        <taxon>Micromonosporaceae</taxon>
        <taxon>Actinoplanes</taxon>
    </lineage>
</organism>
<dbReference type="EMBL" id="QLMJ01000015">
    <property type="protein sequence ID" value="RAK31486.1"/>
    <property type="molecule type" value="Genomic_DNA"/>
</dbReference>
<dbReference type="InterPro" id="IPR037401">
    <property type="entry name" value="SnoaL-like"/>
</dbReference>
<dbReference type="AlphaFoldDB" id="A0A327Z5I3"/>
<comment type="caution">
    <text evidence="2">The sequence shown here is derived from an EMBL/GenBank/DDBJ whole genome shotgun (WGS) entry which is preliminary data.</text>
</comment>
<accession>A0A327Z5I3</accession>
<proteinExistence type="predicted"/>
<dbReference type="Proteomes" id="UP000249341">
    <property type="component" value="Unassembled WGS sequence"/>
</dbReference>
<evidence type="ECO:0000313" key="3">
    <source>
        <dbReference type="Proteomes" id="UP000249341"/>
    </source>
</evidence>
<keyword evidence="3" id="KW-1185">Reference proteome</keyword>
<protein>
    <submittedName>
        <fullName evidence="2">Uncharacterized protein (TIGR02246 family)</fullName>
    </submittedName>
</protein>
<dbReference type="Pfam" id="PF13474">
    <property type="entry name" value="SnoaL_3"/>
    <property type="match status" value="1"/>
</dbReference>
<dbReference type="RefSeq" id="WP_111652384.1">
    <property type="nucleotide sequence ID" value="NZ_JACHWI010000014.1"/>
</dbReference>
<sequence>MTTPLDAANTLIDAFGRHDTEAYFASFAADATFVFHTHVQPLRSRSDYEQLWYAWERDGFRVLQCESSDQHVQMLTSDIAIFTHRVRTLARTGAVEETAEERETIVFQKRDGGRWLAVHEHLSPALEA</sequence>
<feature type="domain" description="SnoaL-like" evidence="1">
    <location>
        <begin position="8"/>
        <end position="126"/>
    </location>
</feature>
<dbReference type="OrthoDB" id="8420006at2"/>
<evidence type="ECO:0000259" key="1">
    <source>
        <dbReference type="Pfam" id="PF13474"/>
    </source>
</evidence>
<dbReference type="Gene3D" id="3.10.450.50">
    <property type="match status" value="1"/>
</dbReference>
<gene>
    <name evidence="2" type="ORF">B0I29_115293</name>
</gene>